<dbReference type="PANTHER" id="PTHR48090">
    <property type="entry name" value="UNDECAPRENYL-PHOSPHATE 4-DEOXY-4-FORMAMIDO-L-ARABINOSE TRANSFERASE-RELATED"/>
    <property type="match status" value="1"/>
</dbReference>
<feature type="domain" description="Glycosyltransferase 2-like" evidence="1">
    <location>
        <begin position="206"/>
        <end position="368"/>
    </location>
</feature>
<sequence>MLKNYYYSLLSKYISIYARSGDKVLFVEPQSKLILNKFSRKDVLIVTSSAEKFSGYKTVESIGMIMPWEPDYIVLDGNLQREKDIIELLKEINSVCSSSTRVLLFYYSALWKPVAKFASMLGFRQKTARENWTTPEDVSNFARLTEFESVKRQPRILIPIEIPYLSDFVNRWLAPLPIFNFCSLLNFEILRSLAAPTDELEDNSVSVIIPVRNEAGNIEDAFKRIPIMGPADEWIFVEGHSTDNTWKELQHCRDKYTKSDSRNIKIIQQDGKGKKDAVYKGFSMAENDILMILDGDLTVPPEDLPKFHNALVSNKGEFINGCRLVYALESDAMRFLNMIANKFFAFSFSYVLSQNLRDTLCGTKVFTRTTYDRIQANHSFFGDFDPFGDFDLIFGADRLGLKIVEVPVRYQARTYGETNISRFRHGWLLMKMLLFVGRKLKFV</sequence>
<dbReference type="EMBL" id="JACNIG010000274">
    <property type="protein sequence ID" value="MBC8433163.1"/>
    <property type="molecule type" value="Genomic_DNA"/>
</dbReference>
<dbReference type="InterPro" id="IPR050256">
    <property type="entry name" value="Glycosyltransferase_2"/>
</dbReference>
<dbReference type="PANTHER" id="PTHR48090:SF7">
    <property type="entry name" value="RFBJ PROTEIN"/>
    <property type="match status" value="1"/>
</dbReference>
<protein>
    <submittedName>
        <fullName evidence="2">Glycosyltransferase family 2 protein</fullName>
    </submittedName>
</protein>
<dbReference type="InterPro" id="IPR029044">
    <property type="entry name" value="Nucleotide-diphossugar_trans"/>
</dbReference>
<dbReference type="Proteomes" id="UP000605201">
    <property type="component" value="Unassembled WGS sequence"/>
</dbReference>
<organism evidence="2 3">
    <name type="scientific">Candidatus Desulfatibia vada</name>
    <dbReference type="NCBI Taxonomy" id="2841696"/>
    <lineage>
        <taxon>Bacteria</taxon>
        <taxon>Pseudomonadati</taxon>
        <taxon>Thermodesulfobacteriota</taxon>
        <taxon>Desulfobacteria</taxon>
        <taxon>Desulfobacterales</taxon>
        <taxon>Desulfobacterales incertae sedis</taxon>
        <taxon>Candidatus Desulfatibia</taxon>
    </lineage>
</organism>
<evidence type="ECO:0000259" key="1">
    <source>
        <dbReference type="Pfam" id="PF00535"/>
    </source>
</evidence>
<name>A0A8J6TR14_9BACT</name>
<dbReference type="CDD" id="cd04179">
    <property type="entry name" value="DPM_DPG-synthase_like"/>
    <property type="match status" value="1"/>
</dbReference>
<dbReference type="SUPFAM" id="SSF53448">
    <property type="entry name" value="Nucleotide-diphospho-sugar transferases"/>
    <property type="match status" value="1"/>
</dbReference>
<accession>A0A8J6TR14</accession>
<evidence type="ECO:0000313" key="3">
    <source>
        <dbReference type="Proteomes" id="UP000605201"/>
    </source>
</evidence>
<proteinExistence type="predicted"/>
<comment type="caution">
    <text evidence="2">The sequence shown here is derived from an EMBL/GenBank/DDBJ whole genome shotgun (WGS) entry which is preliminary data.</text>
</comment>
<gene>
    <name evidence="2" type="ORF">H8D96_14740</name>
</gene>
<evidence type="ECO:0000313" key="2">
    <source>
        <dbReference type="EMBL" id="MBC8433163.1"/>
    </source>
</evidence>
<reference evidence="2 3" key="1">
    <citation type="submission" date="2020-08" db="EMBL/GenBank/DDBJ databases">
        <title>Bridging the membrane lipid divide: bacteria of the FCB group superphylum have the potential to synthesize archaeal ether lipids.</title>
        <authorList>
            <person name="Villanueva L."/>
            <person name="Von Meijenfeldt F.A.B."/>
            <person name="Westbye A.B."/>
            <person name="Yadav S."/>
            <person name="Hopmans E.C."/>
            <person name="Dutilh B.E."/>
            <person name="Sinninghe Damste J.S."/>
        </authorList>
    </citation>
    <scope>NUCLEOTIDE SEQUENCE [LARGE SCALE GENOMIC DNA]</scope>
    <source>
        <strain evidence="2">NIOZ-UU17</strain>
    </source>
</reference>
<dbReference type="Gene3D" id="3.90.550.10">
    <property type="entry name" value="Spore Coat Polysaccharide Biosynthesis Protein SpsA, Chain A"/>
    <property type="match status" value="1"/>
</dbReference>
<dbReference type="InterPro" id="IPR001173">
    <property type="entry name" value="Glyco_trans_2-like"/>
</dbReference>
<dbReference type="AlphaFoldDB" id="A0A8J6TR14"/>
<dbReference type="Pfam" id="PF00535">
    <property type="entry name" value="Glycos_transf_2"/>
    <property type="match status" value="1"/>
</dbReference>